<evidence type="ECO:0000313" key="3">
    <source>
        <dbReference type="EMBL" id="NHO39694.1"/>
    </source>
</evidence>
<keyword evidence="2" id="KW-0328">Glycosyltransferase</keyword>
<dbReference type="EC" id="2.4.1.-" evidence="2"/>
<evidence type="ECO:0000259" key="1">
    <source>
        <dbReference type="Pfam" id="PF00535"/>
    </source>
</evidence>
<dbReference type="Pfam" id="PF00535">
    <property type="entry name" value="Glycos_transf_2"/>
    <property type="match status" value="1"/>
</dbReference>
<feature type="domain" description="Glycosyltransferase 2-like" evidence="1">
    <location>
        <begin position="4"/>
        <end position="116"/>
    </location>
</feature>
<name>A0A0U5F062_9PROT</name>
<dbReference type="RefSeq" id="WP_059022609.1">
    <property type="nucleotide sequence ID" value="NZ_LN609302.1"/>
</dbReference>
<dbReference type="PATRIC" id="fig|431306.5.peg.210"/>
<dbReference type="CDD" id="cd04196">
    <property type="entry name" value="GT_2_like_d"/>
    <property type="match status" value="1"/>
</dbReference>
<organism evidence="2 4">
    <name type="scientific">Acetobacter ghanensis</name>
    <dbReference type="NCBI Taxonomy" id="431306"/>
    <lineage>
        <taxon>Bacteria</taxon>
        <taxon>Pseudomonadati</taxon>
        <taxon>Pseudomonadota</taxon>
        <taxon>Alphaproteobacteria</taxon>
        <taxon>Acetobacterales</taxon>
        <taxon>Acetobacteraceae</taxon>
        <taxon>Acetobacter</taxon>
    </lineage>
</organism>
<gene>
    <name evidence="2" type="ORF">AGA_261</name>
    <name evidence="3" type="ORF">GOB80_08345</name>
</gene>
<dbReference type="Gene3D" id="3.90.550.10">
    <property type="entry name" value="Spore Coat Polysaccharide Biosynthesis Protein SpsA, Chain A"/>
    <property type="match status" value="1"/>
</dbReference>
<dbReference type="EMBL" id="WOTE01000004">
    <property type="protein sequence ID" value="NHO39694.1"/>
    <property type="molecule type" value="Genomic_DNA"/>
</dbReference>
<keyword evidence="2" id="KW-0808">Transferase</keyword>
<dbReference type="GO" id="GO:0016757">
    <property type="term" value="F:glycosyltransferase activity"/>
    <property type="evidence" value="ECO:0007669"/>
    <property type="project" value="UniProtKB-KW"/>
</dbReference>
<keyword evidence="5" id="KW-1185">Reference proteome</keyword>
<reference evidence="4" key="2">
    <citation type="submission" date="2014-09" db="EMBL/GenBank/DDBJ databases">
        <authorList>
            <person name="Illeghems K.G."/>
        </authorList>
    </citation>
    <scope>NUCLEOTIDE SEQUENCE [LARGE SCALE GENOMIC DNA]</scope>
    <source>
        <strain evidence="4">LMG 23848T</strain>
    </source>
</reference>
<reference evidence="2" key="1">
    <citation type="submission" date="2014-09" db="EMBL/GenBank/DDBJ databases">
        <authorList>
            <person name="Magalhaes I.L.F."/>
            <person name="Oliveira U."/>
            <person name="Santos F.R."/>
            <person name="Vidigal T.H.D.A."/>
            <person name="Brescovit A.D."/>
            <person name="Santos A.J."/>
        </authorList>
    </citation>
    <scope>NUCLEOTIDE SEQUENCE</scope>
    <source>
        <strain evidence="2">LMG 23848T</strain>
    </source>
</reference>
<dbReference type="PANTHER" id="PTHR43685">
    <property type="entry name" value="GLYCOSYLTRANSFERASE"/>
    <property type="match status" value="1"/>
</dbReference>
<dbReference type="InterPro" id="IPR001173">
    <property type="entry name" value="Glyco_trans_2-like"/>
</dbReference>
<dbReference type="InterPro" id="IPR050834">
    <property type="entry name" value="Glycosyltransf_2"/>
</dbReference>
<sequence length="301" mass="34561">MIYILLSTYNGGKFLKEQLESLQNQTVQNWHILWRDDGSVDNTVSIMNDFIKETGKCTNFSEINHNLGPYASFLTLLKFAGTMMQADDCVMFADQDDVWLPEKIARAYAVLSAYDSQLPALYFSRQRVVDAQLRPLGTSDRLQFVPLFPDCLAQNVATGCTMALNAEAVRVINQFTVPANIYHDWWSYIVVAAAGGRCLYDDEATILYRQHGHNAIGHKKSFYKRLVAALLRGPKHFMNLFRSHITALRQRENLLADTSRRQLACLAPRNQRIRFLSVLRMKMKRQTFAETFLFYVWVLLG</sequence>
<dbReference type="STRING" id="431306.AGA_261"/>
<reference evidence="3 5" key="3">
    <citation type="journal article" date="2020" name="Int. J. Syst. Evol. Microbiol.">
        <title>Novel acetic acid bacteria from cider fermentations: Acetobacter conturbans sp. nov. and Acetobacter fallax sp. nov.</title>
        <authorList>
            <person name="Sombolestani A.S."/>
            <person name="Cleenwerck I."/>
            <person name="Cnockaert M."/>
            <person name="Borremans W."/>
            <person name="Wieme A.D."/>
            <person name="De Vuyst L."/>
            <person name="Vandamme P."/>
        </authorList>
    </citation>
    <scope>NUCLEOTIDE SEQUENCE [LARGE SCALE GENOMIC DNA]</scope>
    <source>
        <strain evidence="3 5">LMG 23848</strain>
    </source>
</reference>
<dbReference type="AlphaFoldDB" id="A0A0U5F062"/>
<evidence type="ECO:0000313" key="4">
    <source>
        <dbReference type="Proteomes" id="UP000068250"/>
    </source>
</evidence>
<dbReference type="SUPFAM" id="SSF53448">
    <property type="entry name" value="Nucleotide-diphospho-sugar transferases"/>
    <property type="match status" value="1"/>
</dbReference>
<dbReference type="PANTHER" id="PTHR43685:SF2">
    <property type="entry name" value="GLYCOSYLTRANSFERASE 2-LIKE DOMAIN-CONTAINING PROTEIN"/>
    <property type="match status" value="1"/>
</dbReference>
<evidence type="ECO:0000313" key="5">
    <source>
        <dbReference type="Proteomes" id="UP000657200"/>
    </source>
</evidence>
<evidence type="ECO:0000313" key="2">
    <source>
        <dbReference type="EMBL" id="CEF53515.1"/>
    </source>
</evidence>
<dbReference type="EMBL" id="LN609302">
    <property type="protein sequence ID" value="CEF53515.1"/>
    <property type="molecule type" value="Genomic_DNA"/>
</dbReference>
<dbReference type="OrthoDB" id="6383742at2"/>
<proteinExistence type="predicted"/>
<dbReference type="Proteomes" id="UP000068250">
    <property type="component" value="Chromosome I"/>
</dbReference>
<dbReference type="Proteomes" id="UP000657200">
    <property type="component" value="Unassembled WGS sequence"/>
</dbReference>
<protein>
    <submittedName>
        <fullName evidence="2">Glycosyl transferase family protein</fullName>
        <ecNumber evidence="2">2.4.1.-</ecNumber>
    </submittedName>
    <submittedName>
        <fullName evidence="3">Glycosyltransferase</fullName>
    </submittedName>
</protein>
<accession>A0A0U5F062</accession>
<dbReference type="InterPro" id="IPR029044">
    <property type="entry name" value="Nucleotide-diphossugar_trans"/>
</dbReference>